<dbReference type="RefSeq" id="WP_284378275.1">
    <property type="nucleotide sequence ID" value="NZ_BSNN01000004.1"/>
</dbReference>
<organism evidence="2 3">
    <name type="scientific">Amylibacter marinus</name>
    <dbReference type="NCBI Taxonomy" id="1475483"/>
    <lineage>
        <taxon>Bacteria</taxon>
        <taxon>Pseudomonadati</taxon>
        <taxon>Pseudomonadota</taxon>
        <taxon>Alphaproteobacteria</taxon>
        <taxon>Rhodobacterales</taxon>
        <taxon>Paracoccaceae</taxon>
        <taxon>Amylibacter</taxon>
    </lineage>
</organism>
<sequence length="333" mass="36869">MNSRATAQQNFLASTPWANAEAHPLMADASGRRYTRLILGADRAMLMDAPYEAGEDVRPFVAITQQLRGAGLSAPEIIAQDIDQGFLLLEDLGDGLFSTLCRQTPAQETSLYGGAVDALLHLHSTDASGPLPYDMATYQREASLLTQWYMPAAGVKVLSSLEDSFSEIISNACTPILDQEPVLVLRDYHADNLLWLPQRRSVARVGMLDYQDALMGHPAYDLVSLLEDARRDTSPVLRQAMITRYLSASGLDEKTFTAAYNILGMQRNIKILGIFTRLCIRDAKAHYVDLIPRVWGHLMRDLSHPSCAPMRQWFADHVPAPDTALLTQIKAQA</sequence>
<gene>
    <name evidence="2" type="ORF">GCM10007939_19000</name>
</gene>
<accession>A0ABQ5VWE7</accession>
<evidence type="ECO:0000259" key="1">
    <source>
        <dbReference type="Pfam" id="PF01636"/>
    </source>
</evidence>
<proteinExistence type="predicted"/>
<dbReference type="SUPFAM" id="SSF56112">
    <property type="entry name" value="Protein kinase-like (PK-like)"/>
    <property type="match status" value="1"/>
</dbReference>
<dbReference type="InterPro" id="IPR011009">
    <property type="entry name" value="Kinase-like_dom_sf"/>
</dbReference>
<dbReference type="Proteomes" id="UP001156694">
    <property type="component" value="Unassembled WGS sequence"/>
</dbReference>
<dbReference type="InterPro" id="IPR002575">
    <property type="entry name" value="Aminoglycoside_PTrfase"/>
</dbReference>
<dbReference type="Gene3D" id="3.90.1200.10">
    <property type="match status" value="1"/>
</dbReference>
<feature type="domain" description="Aminoglycoside phosphotransferase" evidence="1">
    <location>
        <begin position="24"/>
        <end position="249"/>
    </location>
</feature>
<reference evidence="3" key="1">
    <citation type="journal article" date="2019" name="Int. J. Syst. Evol. Microbiol.">
        <title>The Global Catalogue of Microorganisms (GCM) 10K type strain sequencing project: providing services to taxonomists for standard genome sequencing and annotation.</title>
        <authorList>
            <consortium name="The Broad Institute Genomics Platform"/>
            <consortium name="The Broad Institute Genome Sequencing Center for Infectious Disease"/>
            <person name="Wu L."/>
            <person name="Ma J."/>
        </authorList>
    </citation>
    <scope>NUCLEOTIDE SEQUENCE [LARGE SCALE GENOMIC DNA]</scope>
    <source>
        <strain evidence="3">NBRC 110140</strain>
    </source>
</reference>
<evidence type="ECO:0000313" key="3">
    <source>
        <dbReference type="Proteomes" id="UP001156694"/>
    </source>
</evidence>
<dbReference type="Pfam" id="PF01636">
    <property type="entry name" value="APH"/>
    <property type="match status" value="1"/>
</dbReference>
<dbReference type="EMBL" id="BSNN01000004">
    <property type="protein sequence ID" value="GLQ35617.1"/>
    <property type="molecule type" value="Genomic_DNA"/>
</dbReference>
<keyword evidence="3" id="KW-1185">Reference proteome</keyword>
<protein>
    <submittedName>
        <fullName evidence="2">Aminoglycoside phosphotransferase</fullName>
    </submittedName>
</protein>
<name>A0ABQ5VWE7_9RHOB</name>
<comment type="caution">
    <text evidence="2">The sequence shown here is derived from an EMBL/GenBank/DDBJ whole genome shotgun (WGS) entry which is preliminary data.</text>
</comment>
<dbReference type="Gene3D" id="3.30.200.20">
    <property type="entry name" value="Phosphorylase Kinase, domain 1"/>
    <property type="match status" value="1"/>
</dbReference>
<evidence type="ECO:0000313" key="2">
    <source>
        <dbReference type="EMBL" id="GLQ35617.1"/>
    </source>
</evidence>